<name>A0A7Y9KDJ1_9ACTN</name>
<dbReference type="Proteomes" id="UP000591272">
    <property type="component" value="Unassembled WGS sequence"/>
</dbReference>
<dbReference type="EMBL" id="JACCBT010000001">
    <property type="protein sequence ID" value="NYE11664.1"/>
    <property type="molecule type" value="Genomic_DNA"/>
</dbReference>
<evidence type="ECO:0000313" key="4">
    <source>
        <dbReference type="Proteomes" id="UP000591272"/>
    </source>
</evidence>
<sequence>MAFLPPSQQPPPPRSPHQPGPPGGFRPPGPPGPPAHPHAGPARPYGVPPRPVGAGGPPTVLGLTGRQWMITALVVGCCYLVATGVSFFGTWTTLRRAPTNAELQIAAEKEVARRWEAWPARRVFPDRLGYRPTGNHTEYASRTGIVPDAGCVQGVDEEIATTIARHGCLAVLRATYVDQLQGVVVTVGVVAFPDPSKADRAYRELPGSQGPDGTGSVRPALHAAAFPGTASARFTDAARQDRTIDRGGPYVVLTTSGQADGRPASAIKKGRPGEPFAVSPQIAHTIARTLSVKPLPDCDLPEWQC</sequence>
<protein>
    <submittedName>
        <fullName evidence="3">Uncharacterized protein</fullName>
    </submittedName>
</protein>
<gene>
    <name evidence="3" type="ORF">BJ999_001960</name>
</gene>
<proteinExistence type="predicted"/>
<feature type="transmembrane region" description="Helical" evidence="2">
    <location>
        <begin position="68"/>
        <end position="88"/>
    </location>
</feature>
<feature type="compositionally biased region" description="Pro residues" evidence="1">
    <location>
        <begin position="7"/>
        <end position="36"/>
    </location>
</feature>
<keyword evidence="4" id="KW-1185">Reference proteome</keyword>
<comment type="caution">
    <text evidence="3">The sequence shown here is derived from an EMBL/GenBank/DDBJ whole genome shotgun (WGS) entry which is preliminary data.</text>
</comment>
<keyword evidence="2" id="KW-0812">Transmembrane</keyword>
<organism evidence="3 4">
    <name type="scientific">Actinomadura citrea</name>
    <dbReference type="NCBI Taxonomy" id="46158"/>
    <lineage>
        <taxon>Bacteria</taxon>
        <taxon>Bacillati</taxon>
        <taxon>Actinomycetota</taxon>
        <taxon>Actinomycetes</taxon>
        <taxon>Streptosporangiales</taxon>
        <taxon>Thermomonosporaceae</taxon>
        <taxon>Actinomadura</taxon>
    </lineage>
</organism>
<evidence type="ECO:0000313" key="3">
    <source>
        <dbReference type="EMBL" id="NYE11664.1"/>
    </source>
</evidence>
<keyword evidence="2" id="KW-0472">Membrane</keyword>
<keyword evidence="2" id="KW-1133">Transmembrane helix</keyword>
<evidence type="ECO:0000256" key="2">
    <source>
        <dbReference type="SAM" id="Phobius"/>
    </source>
</evidence>
<dbReference type="RefSeq" id="WP_179833007.1">
    <property type="nucleotide sequence ID" value="NZ_BMRD01000012.1"/>
</dbReference>
<dbReference type="AlphaFoldDB" id="A0A7Y9KDJ1"/>
<evidence type="ECO:0000256" key="1">
    <source>
        <dbReference type="SAM" id="MobiDB-lite"/>
    </source>
</evidence>
<accession>A0A7Y9KDJ1</accession>
<feature type="region of interest" description="Disordered" evidence="1">
    <location>
        <begin position="1"/>
        <end position="51"/>
    </location>
</feature>
<reference evidence="3 4" key="1">
    <citation type="submission" date="2020-07" db="EMBL/GenBank/DDBJ databases">
        <title>Sequencing the genomes of 1000 actinobacteria strains.</title>
        <authorList>
            <person name="Klenk H.-P."/>
        </authorList>
    </citation>
    <scope>NUCLEOTIDE SEQUENCE [LARGE SCALE GENOMIC DNA]</scope>
    <source>
        <strain evidence="3 4">DSM 43461</strain>
    </source>
</reference>